<keyword evidence="2" id="KW-1185">Reference proteome</keyword>
<protein>
    <submittedName>
        <fullName evidence="1">Uncharacterized protein</fullName>
    </submittedName>
</protein>
<dbReference type="Pfam" id="PF18941">
    <property type="entry name" value="DUF5688"/>
    <property type="match status" value="1"/>
</dbReference>
<gene>
    <name evidence="1" type="ORF">SAMN02745906_0356</name>
</gene>
<organism evidence="1 2">
    <name type="scientific">Lacrimispora sphenoides JCM 1415</name>
    <dbReference type="NCBI Taxonomy" id="1297793"/>
    <lineage>
        <taxon>Bacteria</taxon>
        <taxon>Bacillati</taxon>
        <taxon>Bacillota</taxon>
        <taxon>Clostridia</taxon>
        <taxon>Lachnospirales</taxon>
        <taxon>Lachnospiraceae</taxon>
        <taxon>Lacrimispora</taxon>
    </lineage>
</organism>
<evidence type="ECO:0000313" key="1">
    <source>
        <dbReference type="EMBL" id="SET55919.1"/>
    </source>
</evidence>
<name>A0ABY1C270_9FIRM</name>
<evidence type="ECO:0000313" key="2">
    <source>
        <dbReference type="Proteomes" id="UP000198970"/>
    </source>
</evidence>
<dbReference type="RefSeq" id="WP_100041381.1">
    <property type="nucleotide sequence ID" value="NZ_LT630003.1"/>
</dbReference>
<proteinExistence type="predicted"/>
<dbReference type="InterPro" id="IPR043743">
    <property type="entry name" value="DUF5688"/>
</dbReference>
<sequence length="314" mass="36685">MEEEQMSYNQFLEEIRVAVQEILGRGYNIQIQQIRKNNGVLLDGLIIGKAKNSVAPTIYLNSYYMDYSQGKSIDKILEDIMFIYKENSDVNLGEMRKLLDFSNLKDRVAFKLIQKEKNQELLKEIPYFEFLDLAVVFYLLLDENHGGQMTALIHNSHMEQWGLTIKELSCFAKKNTPVLLPPEIRTMEEVIRDIFTKQLSEFSDDLFEDLFGMDQSNPSIYVLSNKNQINGAVCILYEDLLKHFAEEQKSDIIILPSSVHETLLILDRENLKYEELKEMVCQINQSEVPEEDMLSNSIYRYERNMEHIVLVKVE</sequence>
<dbReference type="EMBL" id="LT630003">
    <property type="protein sequence ID" value="SET55919.1"/>
    <property type="molecule type" value="Genomic_DNA"/>
</dbReference>
<dbReference type="Proteomes" id="UP000198970">
    <property type="component" value="Chromosome I"/>
</dbReference>
<accession>A0ABY1C270</accession>
<reference evidence="1 2" key="1">
    <citation type="submission" date="2016-10" db="EMBL/GenBank/DDBJ databases">
        <authorList>
            <person name="Varghese N."/>
            <person name="Submissions S."/>
        </authorList>
    </citation>
    <scope>NUCLEOTIDE SEQUENCE [LARGE SCALE GENOMIC DNA]</scope>
    <source>
        <strain evidence="1 2">ATCC 19403</strain>
    </source>
</reference>